<dbReference type="Gramene" id="ONI04252">
    <property type="protein sequence ID" value="ONI04252"/>
    <property type="gene ID" value="PRUPE_6G311500"/>
</dbReference>
<dbReference type="PROSITE" id="PS50181">
    <property type="entry name" value="FBOX"/>
    <property type="match status" value="1"/>
</dbReference>
<dbReference type="InterPro" id="IPR036047">
    <property type="entry name" value="F-box-like_dom_sf"/>
</dbReference>
<dbReference type="Gene3D" id="1.20.1280.50">
    <property type="match status" value="1"/>
</dbReference>
<dbReference type="AlphaFoldDB" id="A0A251NY99"/>
<evidence type="ECO:0000313" key="2">
    <source>
        <dbReference type="EMBL" id="ONI04252.1"/>
    </source>
</evidence>
<keyword evidence="3" id="KW-1185">Reference proteome</keyword>
<dbReference type="SUPFAM" id="SSF81383">
    <property type="entry name" value="F-box domain"/>
    <property type="match status" value="1"/>
</dbReference>
<dbReference type="Pfam" id="PF24758">
    <property type="entry name" value="LRR_At5g56370"/>
    <property type="match status" value="1"/>
</dbReference>
<reference evidence="2 3" key="1">
    <citation type="journal article" date="2013" name="Nat. Genet.">
        <title>The high-quality draft genome of peach (Prunus persica) identifies unique patterns of genetic diversity, domestication and genome evolution.</title>
        <authorList>
            <consortium name="International Peach Genome Initiative"/>
            <person name="Verde I."/>
            <person name="Abbott A.G."/>
            <person name="Scalabrin S."/>
            <person name="Jung S."/>
            <person name="Shu S."/>
            <person name="Marroni F."/>
            <person name="Zhebentyayeva T."/>
            <person name="Dettori M.T."/>
            <person name="Grimwood J."/>
            <person name="Cattonaro F."/>
            <person name="Zuccolo A."/>
            <person name="Rossini L."/>
            <person name="Jenkins J."/>
            <person name="Vendramin E."/>
            <person name="Meisel L.A."/>
            <person name="Decroocq V."/>
            <person name="Sosinski B."/>
            <person name="Prochnik S."/>
            <person name="Mitros T."/>
            <person name="Policriti A."/>
            <person name="Cipriani G."/>
            <person name="Dondini L."/>
            <person name="Ficklin S."/>
            <person name="Goodstein D.M."/>
            <person name="Xuan P."/>
            <person name="Del Fabbro C."/>
            <person name="Aramini V."/>
            <person name="Copetti D."/>
            <person name="Gonzalez S."/>
            <person name="Horner D.S."/>
            <person name="Falchi R."/>
            <person name="Lucas S."/>
            <person name="Mica E."/>
            <person name="Maldonado J."/>
            <person name="Lazzari B."/>
            <person name="Bielenberg D."/>
            <person name="Pirona R."/>
            <person name="Miculan M."/>
            <person name="Barakat A."/>
            <person name="Testolin R."/>
            <person name="Stella A."/>
            <person name="Tartarini S."/>
            <person name="Tonutti P."/>
            <person name="Arus P."/>
            <person name="Orellana A."/>
            <person name="Wells C."/>
            <person name="Main D."/>
            <person name="Vizzotto G."/>
            <person name="Silva H."/>
            <person name="Salamini F."/>
            <person name="Schmutz J."/>
            <person name="Morgante M."/>
            <person name="Rokhsar D.S."/>
        </authorList>
    </citation>
    <scope>NUCLEOTIDE SEQUENCE [LARGE SCALE GENOMIC DNA]</scope>
    <source>
        <strain evidence="3">cv. Nemared</strain>
    </source>
</reference>
<gene>
    <name evidence="2" type="ORF">PRUPE_6G311500</name>
</gene>
<accession>A0A251NY99</accession>
<dbReference type="InterPro" id="IPR001810">
    <property type="entry name" value="F-box_dom"/>
</dbReference>
<evidence type="ECO:0000259" key="1">
    <source>
        <dbReference type="PROSITE" id="PS50181"/>
    </source>
</evidence>
<dbReference type="Pfam" id="PF12937">
    <property type="entry name" value="F-box-like"/>
    <property type="match status" value="1"/>
</dbReference>
<proteinExistence type="predicted"/>
<dbReference type="SUPFAM" id="SSF52047">
    <property type="entry name" value="RNI-like"/>
    <property type="match status" value="1"/>
</dbReference>
<feature type="domain" description="F-box" evidence="1">
    <location>
        <begin position="25"/>
        <end position="71"/>
    </location>
</feature>
<dbReference type="OrthoDB" id="594804at2759"/>
<sequence length="526" mass="60158">MERQKRKFVTAASCEGEGGRRRRMTDRFSNLPDQIAHVILSFLSMADLSRLSYVSKCWRELCLSSPVFNFSEYNCIGNADLCDSKLRLLNILERFLLLRADHKIQRFRFDWHLPPPKKNQSSSSSSCGCRDVYCRVMSCVQKVVRCNVEQLELNLLGLGEPNLNFPSSIFLCESLKSLSVCTNRAILRAPSSSSSFSSNLKDLQLLNVVIADDEGFFKWISCSCKCIRKLGLDHTCMIKNLNIESSSLERLSLSYPQPDLDTLNISCENLQLLSISLCPDSPSMTSLNIFAPNLKQLWWEGNLMNHPNLRKFQSLESAEVCFDSVGKVSLEKTQKFKSTSIKLKTRVDDFEPLSEVFHGLRINEVLILNEAAIKVMFKLEGSMPVSFNNVRSLRMNIGCVIDEIVPSMVSVLRGMPYLRTLYIKRCPPFHELESNKCGFDIGYWKLQNLGFINRLEFFTMEILDGYNVVELAWYVLECAQKLKKGVIICSAQNLEEVKRKLKKCKMISKAAIVFKERPKSERRLLF</sequence>
<dbReference type="SMART" id="SM00256">
    <property type="entry name" value="FBOX"/>
    <property type="match status" value="1"/>
</dbReference>
<dbReference type="PANTHER" id="PTHR31900:SF30">
    <property type="entry name" value="SUPERFAMILY PROTEIN, PUTATIVE-RELATED"/>
    <property type="match status" value="1"/>
</dbReference>
<evidence type="ECO:0000313" key="3">
    <source>
        <dbReference type="Proteomes" id="UP000006882"/>
    </source>
</evidence>
<protein>
    <recommendedName>
        <fullName evidence="1">F-box domain-containing protein</fullName>
    </recommendedName>
</protein>
<organism evidence="2 3">
    <name type="scientific">Prunus persica</name>
    <name type="common">Peach</name>
    <name type="synonym">Amygdalus persica</name>
    <dbReference type="NCBI Taxonomy" id="3760"/>
    <lineage>
        <taxon>Eukaryota</taxon>
        <taxon>Viridiplantae</taxon>
        <taxon>Streptophyta</taxon>
        <taxon>Embryophyta</taxon>
        <taxon>Tracheophyta</taxon>
        <taxon>Spermatophyta</taxon>
        <taxon>Magnoliopsida</taxon>
        <taxon>eudicotyledons</taxon>
        <taxon>Gunneridae</taxon>
        <taxon>Pentapetalae</taxon>
        <taxon>rosids</taxon>
        <taxon>fabids</taxon>
        <taxon>Rosales</taxon>
        <taxon>Rosaceae</taxon>
        <taxon>Amygdaloideae</taxon>
        <taxon>Amygdaleae</taxon>
        <taxon>Prunus</taxon>
    </lineage>
</organism>
<dbReference type="InterPro" id="IPR050232">
    <property type="entry name" value="FBL13/AtMIF1-like"/>
</dbReference>
<dbReference type="PANTHER" id="PTHR31900">
    <property type="entry name" value="F-BOX/RNI SUPERFAMILY PROTEIN-RELATED"/>
    <property type="match status" value="1"/>
</dbReference>
<name>A0A251NY99_PRUPE</name>
<dbReference type="Proteomes" id="UP000006882">
    <property type="component" value="Chromosome G6"/>
</dbReference>
<dbReference type="EMBL" id="CM007656">
    <property type="protein sequence ID" value="ONI04252.1"/>
    <property type="molecule type" value="Genomic_DNA"/>
</dbReference>
<dbReference type="InterPro" id="IPR055411">
    <property type="entry name" value="LRR_FXL15/At3g58940/PEG3-like"/>
</dbReference>